<protein>
    <submittedName>
        <fullName evidence="2">Uncharacterized protein</fullName>
    </submittedName>
</protein>
<organism evidence="2 3">
    <name type="scientific">Zingiber officinale</name>
    <name type="common">Ginger</name>
    <name type="synonym">Amomum zingiber</name>
    <dbReference type="NCBI Taxonomy" id="94328"/>
    <lineage>
        <taxon>Eukaryota</taxon>
        <taxon>Viridiplantae</taxon>
        <taxon>Streptophyta</taxon>
        <taxon>Embryophyta</taxon>
        <taxon>Tracheophyta</taxon>
        <taxon>Spermatophyta</taxon>
        <taxon>Magnoliopsida</taxon>
        <taxon>Liliopsida</taxon>
        <taxon>Zingiberales</taxon>
        <taxon>Zingiberaceae</taxon>
        <taxon>Zingiber</taxon>
    </lineage>
</organism>
<proteinExistence type="predicted"/>
<sequence length="565" mass="62212">MMEVLRQNDNQLIVFKLENKATCEEKKDHASPFPEKESRFVDRSLDMFMDDKASTRRNQIKSETSEAMLKIPPDRSGLIEEDTKLYLDKAVAYLEQPDTKVLSNSEVCPVIRNSHFDEGLVSHNTVLFEHNEVKDISAINKNSDLNGQVIVGPLNSIQDLKQQTAIEKSTEDQNSPKLIVLDVKTSTLDLVKNHKFSPNITLEELLLKEGSDKDHCQADAISLDFSRNHQHCIDHEKVEKTKTEEACSMTTTSSIVDPKSDENTGVDKYPSVDTSELLREGCSTFPEMTFESTRSDHSGTESIPHAGVELIVSKAEAAIAMDKGEIRDGQEPLQVPNLTFNSTSTNHSKTEGNLTDVLVNRSVSEAEAMAVRAEKGDNTDFQESLKVPSPTCDSTLDDHSETEANVPVDEVELIVPEVEPTAAVKEKKASTVCQESLHVQKFSVPQLAVLDATADPPRSSFSHSYGADLIISGPRTSSEHIPYSGSISMRSESSTTSTRSFAFPVSLGDICNIQSLAPDVLMHRSLGDICNIQSLAPDVLMHRSLGDICNIQSLAPASYDPHLMN</sequence>
<accession>A0A8J5HQ86</accession>
<dbReference type="GO" id="GO:0009786">
    <property type="term" value="P:regulation of asymmetric cell division"/>
    <property type="evidence" value="ECO:0007669"/>
    <property type="project" value="InterPro"/>
</dbReference>
<comment type="caution">
    <text evidence="2">The sequence shown here is derived from an EMBL/GenBank/DDBJ whole genome shotgun (WGS) entry which is preliminary data.</text>
</comment>
<evidence type="ECO:0000313" key="3">
    <source>
        <dbReference type="Proteomes" id="UP000734854"/>
    </source>
</evidence>
<evidence type="ECO:0000313" key="2">
    <source>
        <dbReference type="EMBL" id="KAG6532987.1"/>
    </source>
</evidence>
<name>A0A8J5HQ86_ZINOF</name>
<dbReference type="PANTHER" id="PTHR33914:SF2">
    <property type="entry name" value="OS02G0582100 PROTEIN"/>
    <property type="match status" value="1"/>
</dbReference>
<reference evidence="2 3" key="1">
    <citation type="submission" date="2020-08" db="EMBL/GenBank/DDBJ databases">
        <title>Plant Genome Project.</title>
        <authorList>
            <person name="Zhang R.-G."/>
        </authorList>
    </citation>
    <scope>NUCLEOTIDE SEQUENCE [LARGE SCALE GENOMIC DNA]</scope>
    <source>
        <tissue evidence="2">Rhizome</tissue>
    </source>
</reference>
<dbReference type="AlphaFoldDB" id="A0A8J5HQ86"/>
<keyword evidence="3" id="KW-1185">Reference proteome</keyword>
<dbReference type="Proteomes" id="UP000734854">
    <property type="component" value="Unassembled WGS sequence"/>
</dbReference>
<gene>
    <name evidence="2" type="ORF">ZIOFF_006847</name>
</gene>
<evidence type="ECO:0000256" key="1">
    <source>
        <dbReference type="SAM" id="MobiDB-lite"/>
    </source>
</evidence>
<dbReference type="EMBL" id="JACMSC010000002">
    <property type="protein sequence ID" value="KAG6532987.1"/>
    <property type="molecule type" value="Genomic_DNA"/>
</dbReference>
<dbReference type="InterPro" id="IPR040378">
    <property type="entry name" value="BASL"/>
</dbReference>
<dbReference type="PANTHER" id="PTHR33914">
    <property type="entry name" value="18S PRE-RIBOSOMAL ASSEMBLY PROTEIN GAR2-LIKE PROTEIN"/>
    <property type="match status" value="1"/>
</dbReference>
<feature type="region of interest" description="Disordered" evidence="1">
    <location>
        <begin position="372"/>
        <end position="402"/>
    </location>
</feature>